<dbReference type="OrthoDB" id="1404010at2"/>
<dbReference type="STRING" id="551995.SAMN05192574_10334"/>
<dbReference type="EMBL" id="FOCL01000003">
    <property type="protein sequence ID" value="SEN39821.1"/>
    <property type="molecule type" value="Genomic_DNA"/>
</dbReference>
<feature type="transmembrane region" description="Helical" evidence="5">
    <location>
        <begin position="208"/>
        <end position="227"/>
    </location>
</feature>
<feature type="transmembrane region" description="Helical" evidence="5">
    <location>
        <begin position="53"/>
        <end position="70"/>
    </location>
</feature>
<keyword evidence="3 5" id="KW-1133">Transmembrane helix</keyword>
<dbReference type="PANTHER" id="PTHR23501:SF5">
    <property type="entry name" value="TRANSPORT PROTEIN"/>
    <property type="match status" value="1"/>
</dbReference>
<evidence type="ECO:0000256" key="3">
    <source>
        <dbReference type="ARBA" id="ARBA00022989"/>
    </source>
</evidence>
<feature type="transmembrane region" description="Helical" evidence="5">
    <location>
        <begin position="275"/>
        <end position="292"/>
    </location>
</feature>
<feature type="transmembrane region" description="Helical" evidence="5">
    <location>
        <begin position="239"/>
        <end position="255"/>
    </location>
</feature>
<name>A0A1H8G6R9_9SPHI</name>
<feature type="transmembrane region" description="Helical" evidence="5">
    <location>
        <begin position="82"/>
        <end position="102"/>
    </location>
</feature>
<evidence type="ECO:0000256" key="5">
    <source>
        <dbReference type="SAM" id="Phobius"/>
    </source>
</evidence>
<evidence type="ECO:0000313" key="7">
    <source>
        <dbReference type="Proteomes" id="UP000198942"/>
    </source>
</evidence>
<dbReference type="Proteomes" id="UP000198942">
    <property type="component" value="Unassembled WGS sequence"/>
</dbReference>
<dbReference type="Pfam" id="PF07690">
    <property type="entry name" value="MFS_1"/>
    <property type="match status" value="1"/>
</dbReference>
<comment type="subcellular location">
    <subcellularLocation>
        <location evidence="1">Membrane</location>
        <topology evidence="1">Multi-pass membrane protein</topology>
    </subcellularLocation>
</comment>
<proteinExistence type="predicted"/>
<feature type="transmembrane region" description="Helical" evidence="5">
    <location>
        <begin position="108"/>
        <end position="129"/>
    </location>
</feature>
<feature type="transmembrane region" description="Helical" evidence="5">
    <location>
        <begin position="177"/>
        <end position="196"/>
    </location>
</feature>
<dbReference type="SUPFAM" id="SSF103473">
    <property type="entry name" value="MFS general substrate transporter"/>
    <property type="match status" value="1"/>
</dbReference>
<dbReference type="GO" id="GO:0022857">
    <property type="term" value="F:transmembrane transporter activity"/>
    <property type="evidence" value="ECO:0007669"/>
    <property type="project" value="InterPro"/>
</dbReference>
<dbReference type="AlphaFoldDB" id="A0A1H8G6R9"/>
<organism evidence="6 7">
    <name type="scientific">Mucilaginibacter gossypiicola</name>
    <dbReference type="NCBI Taxonomy" id="551995"/>
    <lineage>
        <taxon>Bacteria</taxon>
        <taxon>Pseudomonadati</taxon>
        <taxon>Bacteroidota</taxon>
        <taxon>Sphingobacteriia</taxon>
        <taxon>Sphingobacteriales</taxon>
        <taxon>Sphingobacteriaceae</taxon>
        <taxon>Mucilaginibacter</taxon>
    </lineage>
</organism>
<sequence length="531" mass="59779">MSNLIPVFKPWVPEWLIRITLLLVVLPGIILFSLSISNVGAAAGYYGISPNDAQYSMIILYAATASFVVLEKRFFRNIASKTYLLISVLLLVTTCYICYYVHTFFVLLIFRYIQGMLTCASLSITLTLMFTRLHSERSKEIGYSVVYCILLCVSPLSTLFTASIIDDFNFNVIYKCAIYSFLPGAILMCIIMNNVRLNRKLPLYQLDWASFVIYSAGLCLIGYIMVYGQQYDWFDDKRIVYSVAIVIALFAVFVFRQLSSKRPYFHIQAFKSRKFVLAALLLFVFYICRGAFGVTTSFMSSAMGMDPIHVGYLLIYNLAGIIVSVTISSRFLLMKKPLRHILILGFTLLLAFHVYMCFVFSSQVNTEDLIIPVVLQGLGAGMLMTPVILFVISSSPVQYGTTGSAVGIFMRFTGFSSSIALINYFQLYRQNDHANRFQEQLSQLNPLAVQKLAVYKQALTGKGIAADQATKIANGLLNKNINAQAQLRFAVDYYQLISWVLLALILLVILFPSANRTIINLKSRQPAPVVY</sequence>
<feature type="transmembrane region" description="Helical" evidence="5">
    <location>
        <begin position="141"/>
        <end position="165"/>
    </location>
</feature>
<evidence type="ECO:0000313" key="6">
    <source>
        <dbReference type="EMBL" id="SEN39821.1"/>
    </source>
</evidence>
<feature type="transmembrane region" description="Helical" evidence="5">
    <location>
        <begin position="312"/>
        <end position="333"/>
    </location>
</feature>
<dbReference type="RefSeq" id="WP_091210402.1">
    <property type="nucleotide sequence ID" value="NZ_FOCL01000003.1"/>
</dbReference>
<evidence type="ECO:0000256" key="4">
    <source>
        <dbReference type="ARBA" id="ARBA00023136"/>
    </source>
</evidence>
<dbReference type="Gene3D" id="1.20.1250.20">
    <property type="entry name" value="MFS general substrate transporter like domains"/>
    <property type="match status" value="1"/>
</dbReference>
<dbReference type="InterPro" id="IPR036259">
    <property type="entry name" value="MFS_trans_sf"/>
</dbReference>
<protein>
    <submittedName>
        <fullName evidence="6">Major Facilitator Superfamily protein</fullName>
    </submittedName>
</protein>
<dbReference type="InterPro" id="IPR011701">
    <property type="entry name" value="MFS"/>
</dbReference>
<dbReference type="PANTHER" id="PTHR23501">
    <property type="entry name" value="MAJOR FACILITATOR SUPERFAMILY"/>
    <property type="match status" value="1"/>
</dbReference>
<evidence type="ECO:0000256" key="1">
    <source>
        <dbReference type="ARBA" id="ARBA00004141"/>
    </source>
</evidence>
<evidence type="ECO:0000256" key="2">
    <source>
        <dbReference type="ARBA" id="ARBA00022692"/>
    </source>
</evidence>
<keyword evidence="2 5" id="KW-0812">Transmembrane</keyword>
<feature type="transmembrane region" description="Helical" evidence="5">
    <location>
        <begin position="404"/>
        <end position="425"/>
    </location>
</feature>
<dbReference type="GO" id="GO:0005886">
    <property type="term" value="C:plasma membrane"/>
    <property type="evidence" value="ECO:0007669"/>
    <property type="project" value="TreeGrafter"/>
</dbReference>
<gene>
    <name evidence="6" type="ORF">SAMN05192574_10334</name>
</gene>
<reference evidence="7" key="1">
    <citation type="submission" date="2016-10" db="EMBL/GenBank/DDBJ databases">
        <authorList>
            <person name="Varghese N."/>
            <person name="Submissions S."/>
        </authorList>
    </citation>
    <scope>NUCLEOTIDE SEQUENCE [LARGE SCALE GENOMIC DNA]</scope>
    <source>
        <strain evidence="7">Gh-48</strain>
    </source>
</reference>
<feature type="transmembrane region" description="Helical" evidence="5">
    <location>
        <begin position="369"/>
        <end position="392"/>
    </location>
</feature>
<feature type="transmembrane region" description="Helical" evidence="5">
    <location>
        <begin position="21"/>
        <end position="47"/>
    </location>
</feature>
<keyword evidence="7" id="KW-1185">Reference proteome</keyword>
<keyword evidence="4 5" id="KW-0472">Membrane</keyword>
<accession>A0A1H8G6R9</accession>
<feature type="transmembrane region" description="Helical" evidence="5">
    <location>
        <begin position="340"/>
        <end position="363"/>
    </location>
</feature>
<feature type="transmembrane region" description="Helical" evidence="5">
    <location>
        <begin position="496"/>
        <end position="514"/>
    </location>
</feature>